<dbReference type="AlphaFoldDB" id="A0A4C1UQD7"/>
<evidence type="ECO:0000313" key="1">
    <source>
        <dbReference type="EMBL" id="GBP28549.1"/>
    </source>
</evidence>
<dbReference type="Proteomes" id="UP000299102">
    <property type="component" value="Unassembled WGS sequence"/>
</dbReference>
<proteinExistence type="predicted"/>
<reference evidence="1 2" key="1">
    <citation type="journal article" date="2019" name="Commun. Biol.">
        <title>The bagworm genome reveals a unique fibroin gene that provides high tensile strength.</title>
        <authorList>
            <person name="Kono N."/>
            <person name="Nakamura H."/>
            <person name="Ohtoshi R."/>
            <person name="Tomita M."/>
            <person name="Numata K."/>
            <person name="Arakawa K."/>
        </authorList>
    </citation>
    <scope>NUCLEOTIDE SEQUENCE [LARGE SCALE GENOMIC DNA]</scope>
</reference>
<protein>
    <submittedName>
        <fullName evidence="1">Uncharacterized protein</fullName>
    </submittedName>
</protein>
<evidence type="ECO:0000313" key="2">
    <source>
        <dbReference type="Proteomes" id="UP000299102"/>
    </source>
</evidence>
<sequence length="157" mass="17319">MFLTSVSWSSDARARRPHADEGVSRIPYVHPAITNPQSAAGLLSSEGHLRSSRLSPRLRESNNPCARQQIVCANSVLNQDGDFCTYILSYLHLGISRLPPPGDLFARPAAPDSAFVVLNINFAYPDLAEERSPNRPDVASASRLKSKLSSRWWTNFA</sequence>
<accession>A0A4C1UQD7</accession>
<organism evidence="1 2">
    <name type="scientific">Eumeta variegata</name>
    <name type="common">Bagworm moth</name>
    <name type="synonym">Eumeta japonica</name>
    <dbReference type="NCBI Taxonomy" id="151549"/>
    <lineage>
        <taxon>Eukaryota</taxon>
        <taxon>Metazoa</taxon>
        <taxon>Ecdysozoa</taxon>
        <taxon>Arthropoda</taxon>
        <taxon>Hexapoda</taxon>
        <taxon>Insecta</taxon>
        <taxon>Pterygota</taxon>
        <taxon>Neoptera</taxon>
        <taxon>Endopterygota</taxon>
        <taxon>Lepidoptera</taxon>
        <taxon>Glossata</taxon>
        <taxon>Ditrysia</taxon>
        <taxon>Tineoidea</taxon>
        <taxon>Psychidae</taxon>
        <taxon>Oiketicinae</taxon>
        <taxon>Eumeta</taxon>
    </lineage>
</organism>
<dbReference type="EMBL" id="BGZK01000208">
    <property type="protein sequence ID" value="GBP28549.1"/>
    <property type="molecule type" value="Genomic_DNA"/>
</dbReference>
<keyword evidence="2" id="KW-1185">Reference proteome</keyword>
<name>A0A4C1UQD7_EUMVA</name>
<comment type="caution">
    <text evidence="1">The sequence shown here is derived from an EMBL/GenBank/DDBJ whole genome shotgun (WGS) entry which is preliminary data.</text>
</comment>
<gene>
    <name evidence="1" type="ORF">EVAR_23014_1</name>
</gene>